<name>A0A4Y2BH07_ARAVE</name>
<dbReference type="Proteomes" id="UP000499080">
    <property type="component" value="Unassembled WGS sequence"/>
</dbReference>
<accession>A0A4Y2BH07</accession>
<proteinExistence type="predicted"/>
<sequence length="88" mass="9984">MNAVSIPGSEELEVLSPSCIEIVQVNHMCKARYRVFNGNVMGFMKNSSNMACYACFQFRLNPYASFINTIVQKFPLPEVTDIEASRKR</sequence>
<dbReference type="EMBL" id="BGPR01000072">
    <property type="protein sequence ID" value="GBL90566.1"/>
    <property type="molecule type" value="Genomic_DNA"/>
</dbReference>
<keyword evidence="2" id="KW-1185">Reference proteome</keyword>
<organism evidence="1 2">
    <name type="scientific">Araneus ventricosus</name>
    <name type="common">Orbweaver spider</name>
    <name type="synonym">Epeira ventricosa</name>
    <dbReference type="NCBI Taxonomy" id="182803"/>
    <lineage>
        <taxon>Eukaryota</taxon>
        <taxon>Metazoa</taxon>
        <taxon>Ecdysozoa</taxon>
        <taxon>Arthropoda</taxon>
        <taxon>Chelicerata</taxon>
        <taxon>Arachnida</taxon>
        <taxon>Araneae</taxon>
        <taxon>Araneomorphae</taxon>
        <taxon>Entelegynae</taxon>
        <taxon>Araneoidea</taxon>
        <taxon>Araneidae</taxon>
        <taxon>Araneus</taxon>
    </lineage>
</organism>
<comment type="caution">
    <text evidence="1">The sequence shown here is derived from an EMBL/GenBank/DDBJ whole genome shotgun (WGS) entry which is preliminary data.</text>
</comment>
<reference evidence="1 2" key="1">
    <citation type="journal article" date="2019" name="Sci. Rep.">
        <title>Orb-weaving spider Araneus ventricosus genome elucidates the spidroin gene catalogue.</title>
        <authorList>
            <person name="Kono N."/>
            <person name="Nakamura H."/>
            <person name="Ohtoshi R."/>
            <person name="Moran D.A.P."/>
            <person name="Shinohara A."/>
            <person name="Yoshida Y."/>
            <person name="Fujiwara M."/>
            <person name="Mori M."/>
            <person name="Tomita M."/>
            <person name="Arakawa K."/>
        </authorList>
    </citation>
    <scope>NUCLEOTIDE SEQUENCE [LARGE SCALE GENOMIC DNA]</scope>
</reference>
<dbReference type="AlphaFoldDB" id="A0A4Y2BH07"/>
<evidence type="ECO:0000313" key="1">
    <source>
        <dbReference type="EMBL" id="GBL90566.1"/>
    </source>
</evidence>
<evidence type="ECO:0000313" key="2">
    <source>
        <dbReference type="Proteomes" id="UP000499080"/>
    </source>
</evidence>
<gene>
    <name evidence="1" type="ORF">AVEN_179476_1</name>
</gene>
<protein>
    <submittedName>
        <fullName evidence="1">Uncharacterized protein</fullName>
    </submittedName>
</protein>